<proteinExistence type="predicted"/>
<reference evidence="1" key="1">
    <citation type="submission" date="2020-12" db="EMBL/GenBank/DDBJ databases">
        <authorList>
            <person name="Iha C."/>
        </authorList>
    </citation>
    <scope>NUCLEOTIDE SEQUENCE</scope>
</reference>
<sequence length="100" mass="10634">MQAANAFGRCKSFVGNLKVLLEALWMGRDPVATAWQRFATGCTLCGGPLALSSPIREHSFAQNVASLQVPQSGVGTICKRVCKLLAGCGQLRCHCNDLAI</sequence>
<comment type="caution">
    <text evidence="1">The sequence shown here is derived from an EMBL/GenBank/DDBJ whole genome shotgun (WGS) entry which is preliminary data.</text>
</comment>
<organism evidence="1 2">
    <name type="scientific">Ostreobium quekettii</name>
    <dbReference type="NCBI Taxonomy" id="121088"/>
    <lineage>
        <taxon>Eukaryota</taxon>
        <taxon>Viridiplantae</taxon>
        <taxon>Chlorophyta</taxon>
        <taxon>core chlorophytes</taxon>
        <taxon>Ulvophyceae</taxon>
        <taxon>TCBD clade</taxon>
        <taxon>Bryopsidales</taxon>
        <taxon>Ostreobineae</taxon>
        <taxon>Ostreobiaceae</taxon>
        <taxon>Ostreobium</taxon>
    </lineage>
</organism>
<evidence type="ECO:0000313" key="2">
    <source>
        <dbReference type="Proteomes" id="UP000708148"/>
    </source>
</evidence>
<dbReference type="EMBL" id="CAJHUC010001837">
    <property type="protein sequence ID" value="CAD7702461.1"/>
    <property type="molecule type" value="Genomic_DNA"/>
</dbReference>
<gene>
    <name evidence="1" type="ORF">OSTQU699_LOCUS7818</name>
</gene>
<keyword evidence="2" id="KW-1185">Reference proteome</keyword>
<evidence type="ECO:0000313" key="1">
    <source>
        <dbReference type="EMBL" id="CAD7702461.1"/>
    </source>
</evidence>
<accession>A0A8S1J876</accession>
<dbReference type="AlphaFoldDB" id="A0A8S1J876"/>
<protein>
    <submittedName>
        <fullName evidence="1">Uncharacterized protein</fullName>
    </submittedName>
</protein>
<name>A0A8S1J876_9CHLO</name>
<dbReference type="Proteomes" id="UP000708148">
    <property type="component" value="Unassembled WGS sequence"/>
</dbReference>